<organism evidence="2 3">
    <name type="scientific">Bdellovibrio bacteriovorus</name>
    <dbReference type="NCBI Taxonomy" id="959"/>
    <lineage>
        <taxon>Bacteria</taxon>
        <taxon>Pseudomonadati</taxon>
        <taxon>Bdellovibrionota</taxon>
        <taxon>Bdellovibrionia</taxon>
        <taxon>Bdellovibrionales</taxon>
        <taxon>Pseudobdellovibrionaceae</taxon>
        <taxon>Bdellovibrio</taxon>
    </lineage>
</organism>
<comment type="caution">
    <text evidence="2">The sequence shown here is derived from an EMBL/GenBank/DDBJ whole genome shotgun (WGS) entry which is preliminary data.</text>
</comment>
<dbReference type="GO" id="GO:0003677">
    <property type="term" value="F:DNA binding"/>
    <property type="evidence" value="ECO:0007669"/>
    <property type="project" value="InterPro"/>
</dbReference>
<dbReference type="InterPro" id="IPR001387">
    <property type="entry name" value="Cro/C1-type_HTH"/>
</dbReference>
<evidence type="ECO:0000313" key="3">
    <source>
        <dbReference type="Proteomes" id="UP000075320"/>
    </source>
</evidence>
<dbReference type="CDD" id="cd00093">
    <property type="entry name" value="HTH_XRE"/>
    <property type="match status" value="1"/>
</dbReference>
<dbReference type="AlphaFoldDB" id="A0A150WJE2"/>
<feature type="domain" description="HTH cro/C1-type" evidence="1">
    <location>
        <begin position="26"/>
        <end position="80"/>
    </location>
</feature>
<evidence type="ECO:0000313" key="2">
    <source>
        <dbReference type="EMBL" id="KYG63641.1"/>
    </source>
</evidence>
<evidence type="ECO:0000259" key="1">
    <source>
        <dbReference type="PROSITE" id="PS50943"/>
    </source>
</evidence>
<dbReference type="RefSeq" id="WP_061835535.1">
    <property type="nucleotide sequence ID" value="NZ_LUKE01000003.1"/>
</dbReference>
<dbReference type="PROSITE" id="PS50943">
    <property type="entry name" value="HTH_CROC1"/>
    <property type="match status" value="1"/>
</dbReference>
<dbReference type="SUPFAM" id="SSF47413">
    <property type="entry name" value="lambda repressor-like DNA-binding domains"/>
    <property type="match status" value="1"/>
</dbReference>
<keyword evidence="3" id="KW-1185">Reference proteome</keyword>
<dbReference type="OrthoDB" id="9810578at2"/>
<sequence length="82" mass="8904">MSASIKPISTPVKRDIDNPNDIAQFVRARRTQEGIRIDDAAKLCGVSVETLSKIETAKAGVNVDSLFKVLNGLGIKIVVKPW</sequence>
<dbReference type="Pfam" id="PF01381">
    <property type="entry name" value="HTH_3"/>
    <property type="match status" value="1"/>
</dbReference>
<proteinExistence type="predicted"/>
<dbReference type="EMBL" id="LUKE01000003">
    <property type="protein sequence ID" value="KYG63641.1"/>
    <property type="molecule type" value="Genomic_DNA"/>
</dbReference>
<dbReference type="Gene3D" id="1.10.260.40">
    <property type="entry name" value="lambda repressor-like DNA-binding domains"/>
    <property type="match status" value="1"/>
</dbReference>
<name>A0A150WJE2_BDEBC</name>
<dbReference type="Proteomes" id="UP000075320">
    <property type="component" value="Unassembled WGS sequence"/>
</dbReference>
<dbReference type="InterPro" id="IPR010982">
    <property type="entry name" value="Lambda_DNA-bd_dom_sf"/>
</dbReference>
<reference evidence="2 3" key="1">
    <citation type="submission" date="2016-03" db="EMBL/GenBank/DDBJ databases">
        <authorList>
            <person name="Ploux O."/>
        </authorList>
    </citation>
    <scope>NUCLEOTIDE SEQUENCE [LARGE SCALE GENOMIC DNA]</scope>
    <source>
        <strain evidence="2 3">R0</strain>
    </source>
</reference>
<dbReference type="SMART" id="SM00530">
    <property type="entry name" value="HTH_XRE"/>
    <property type="match status" value="1"/>
</dbReference>
<gene>
    <name evidence="2" type="ORF">AZI86_12480</name>
</gene>
<accession>A0A150WJE2</accession>
<protein>
    <recommendedName>
        <fullName evidence="1">HTH cro/C1-type domain-containing protein</fullName>
    </recommendedName>
</protein>